<dbReference type="CDD" id="cd09898">
    <property type="entry name" value="H3TH_53EXO"/>
    <property type="match status" value="1"/>
</dbReference>
<evidence type="ECO:0000313" key="8">
    <source>
        <dbReference type="EMBL" id="UUI64809.1"/>
    </source>
</evidence>
<dbReference type="InterPro" id="IPR036279">
    <property type="entry name" value="5-3_exonuclease_C_sf"/>
</dbReference>
<dbReference type="Gene3D" id="1.10.150.20">
    <property type="entry name" value="5' to 3' exonuclease, C-terminal subdomain"/>
    <property type="match status" value="1"/>
</dbReference>
<dbReference type="InterPro" id="IPR029060">
    <property type="entry name" value="PIN-like_dom_sf"/>
</dbReference>
<evidence type="ECO:0000256" key="2">
    <source>
        <dbReference type="ARBA" id="ARBA00022801"/>
    </source>
</evidence>
<evidence type="ECO:0000256" key="3">
    <source>
        <dbReference type="ARBA" id="ARBA00022839"/>
    </source>
</evidence>
<dbReference type="InterPro" id="IPR020045">
    <property type="entry name" value="DNA_polI_H3TH"/>
</dbReference>
<reference evidence="8 9" key="1">
    <citation type="submission" date="2022-07" db="EMBL/GenBank/DDBJ databases">
        <title>Novel species in genus cellulomonas.</title>
        <authorList>
            <person name="Ye L."/>
        </authorList>
    </citation>
    <scope>NUCLEOTIDE SEQUENCE [LARGE SCALE GENOMIC DNA]</scope>
    <source>
        <strain evidence="9">zg-Y908</strain>
    </source>
</reference>
<keyword evidence="4" id="KW-0238">DNA-binding</keyword>
<keyword evidence="9" id="KW-1185">Reference proteome</keyword>
<evidence type="ECO:0000256" key="6">
    <source>
        <dbReference type="ARBA" id="ARBA00050026"/>
    </source>
</evidence>
<organism evidence="8 9">
    <name type="scientific">Cellulomonas wangsupingiae</name>
    <dbReference type="NCBI Taxonomy" id="2968085"/>
    <lineage>
        <taxon>Bacteria</taxon>
        <taxon>Bacillati</taxon>
        <taxon>Actinomycetota</taxon>
        <taxon>Actinomycetes</taxon>
        <taxon>Micrococcales</taxon>
        <taxon>Cellulomonadaceae</taxon>
        <taxon>Cellulomonas</taxon>
    </lineage>
</organism>
<dbReference type="Pfam" id="PF02739">
    <property type="entry name" value="5_3_exonuc_N"/>
    <property type="match status" value="1"/>
</dbReference>
<dbReference type="InterPro" id="IPR002421">
    <property type="entry name" value="5-3_exonuclease"/>
</dbReference>
<gene>
    <name evidence="8" type="ORF">NP075_17110</name>
</gene>
<dbReference type="InterPro" id="IPR008918">
    <property type="entry name" value="HhH2"/>
</dbReference>
<evidence type="ECO:0000313" key="9">
    <source>
        <dbReference type="Proteomes" id="UP001317322"/>
    </source>
</evidence>
<feature type="domain" description="5'-3' exonuclease" evidence="7">
    <location>
        <begin position="2"/>
        <end position="275"/>
    </location>
</feature>
<dbReference type="RefSeq" id="WP_227565903.1">
    <property type="nucleotide sequence ID" value="NZ_CP101989.1"/>
</dbReference>
<keyword evidence="3" id="KW-0269">Exonuclease</keyword>
<sequence>MTKTLLAVDGNSLLHRSFHALAGSQLRTRDGQATWAVKGALSQILGAVDRVAADAVVIGFDDAGNNRRKTAHPHYKAHRTEKPADLVTQLSLAVDVFWSAGLHVVIPDGLEADDVLASAASTATAAGWHTVVCTSDRDAFALVDDSTSVLRIINGGVEASPVLTPERLRILLGIDAGQYRQYAAMRGDASDNLTGIRGIGEKTGIALLNAFGSVEAAFADVDTNGGARVAEVLGKACVKKLADPDGRAAFWENVELMTMRTDLDLEMDLTAASGPGLLPVDPQGLHDALARVEFHSLQWLAARVLASAGDDAVADAPGAVVARAPEPARVPVAVTAAAVDVEDDAEDDLTLF</sequence>
<dbReference type="SUPFAM" id="SSF88723">
    <property type="entry name" value="PIN domain-like"/>
    <property type="match status" value="1"/>
</dbReference>
<dbReference type="PANTHER" id="PTHR42646:SF2">
    <property type="entry name" value="5'-3' EXONUCLEASE FAMILY PROTEIN"/>
    <property type="match status" value="1"/>
</dbReference>
<dbReference type="InterPro" id="IPR038969">
    <property type="entry name" value="FEN"/>
</dbReference>
<name>A0ABY5K4W8_9CELL</name>
<dbReference type="SUPFAM" id="SSF47807">
    <property type="entry name" value="5' to 3' exonuclease, C-terminal subdomain"/>
    <property type="match status" value="1"/>
</dbReference>
<evidence type="ECO:0000256" key="1">
    <source>
        <dbReference type="ARBA" id="ARBA00022722"/>
    </source>
</evidence>
<evidence type="ECO:0000259" key="7">
    <source>
        <dbReference type="SMART" id="SM00475"/>
    </source>
</evidence>
<dbReference type="CDD" id="cd09859">
    <property type="entry name" value="PIN_53EXO"/>
    <property type="match status" value="1"/>
</dbReference>
<comment type="function">
    <text evidence="5">5'-3' exonuclease acting preferentially on double-stranded DNA.</text>
</comment>
<dbReference type="Gene3D" id="3.40.50.1010">
    <property type="entry name" value="5'-nuclease"/>
    <property type="match status" value="1"/>
</dbReference>
<accession>A0ABY5K4W8</accession>
<protein>
    <recommendedName>
        <fullName evidence="6">5'-3' exonuclease</fullName>
    </recommendedName>
</protein>
<dbReference type="InterPro" id="IPR020046">
    <property type="entry name" value="5-3_exonucl_a-hlix_arch_N"/>
</dbReference>
<dbReference type="Pfam" id="PF01367">
    <property type="entry name" value="5_3_exonuc"/>
    <property type="match status" value="1"/>
</dbReference>
<proteinExistence type="predicted"/>
<dbReference type="SMART" id="SM00475">
    <property type="entry name" value="53EXOc"/>
    <property type="match status" value="1"/>
</dbReference>
<dbReference type="EMBL" id="CP101989">
    <property type="protein sequence ID" value="UUI64809.1"/>
    <property type="molecule type" value="Genomic_DNA"/>
</dbReference>
<evidence type="ECO:0000256" key="5">
    <source>
        <dbReference type="ARBA" id="ARBA00049957"/>
    </source>
</evidence>
<dbReference type="PANTHER" id="PTHR42646">
    <property type="entry name" value="FLAP ENDONUCLEASE XNI"/>
    <property type="match status" value="1"/>
</dbReference>
<keyword evidence="1" id="KW-0540">Nuclease</keyword>
<evidence type="ECO:0000256" key="4">
    <source>
        <dbReference type="ARBA" id="ARBA00023125"/>
    </source>
</evidence>
<dbReference type="SMART" id="SM00279">
    <property type="entry name" value="HhH2"/>
    <property type="match status" value="1"/>
</dbReference>
<keyword evidence="2" id="KW-0378">Hydrolase</keyword>
<dbReference type="Proteomes" id="UP001317322">
    <property type="component" value="Chromosome"/>
</dbReference>